<name>A0A1E3KZU6_9BACL</name>
<evidence type="ECO:0000256" key="2">
    <source>
        <dbReference type="ARBA" id="ARBA00023315"/>
    </source>
</evidence>
<feature type="domain" description="N-acetyltransferase" evidence="4">
    <location>
        <begin position="12"/>
        <end position="178"/>
    </location>
</feature>
<dbReference type="InterPro" id="IPR051531">
    <property type="entry name" value="N-acetyltransferase"/>
</dbReference>
<dbReference type="SUPFAM" id="SSF55729">
    <property type="entry name" value="Acyl-CoA N-acyltransferases (Nat)"/>
    <property type="match status" value="1"/>
</dbReference>
<dbReference type="Pfam" id="PF13302">
    <property type="entry name" value="Acetyltransf_3"/>
    <property type="match status" value="1"/>
</dbReference>
<dbReference type="AlphaFoldDB" id="A0A1E3KZU6"/>
<accession>A0A1E3KZU6</accession>
<sequence length="198" mass="22636">MSLQLSNSTLGIYIRLLEPEDASALLQLRVNSREANQTFEPRYPKEFFTLPSQLDLIYRRQQEAWEDKAYLFGLFAQVDHQLLGTLSLTHLVRGVGQFADIGYSMDHHFQGKGYMTGGVQLLLEYAFRSLGLHRVQAGILPHNIASRRVLEKCGFQAEGIARKLVKINDQWEDHQMFSILKEEFSSQSSDSTADITHF</sequence>
<keyword evidence="6" id="KW-1185">Reference proteome</keyword>
<gene>
    <name evidence="5" type="ORF">PTI45_03576</name>
</gene>
<reference evidence="5 6" key="1">
    <citation type="submission" date="2016-08" db="EMBL/GenBank/DDBJ databases">
        <title>Genome sequencing of Paenibacillus sp. TI45-13ar, isolated from Korean traditional nuruk.</title>
        <authorList>
            <person name="Kim S.-J."/>
        </authorList>
    </citation>
    <scope>NUCLEOTIDE SEQUENCE [LARGE SCALE GENOMIC DNA]</scope>
    <source>
        <strain evidence="5 6">TI45-13ar</strain>
    </source>
</reference>
<keyword evidence="2 5" id="KW-0012">Acyltransferase</keyword>
<protein>
    <submittedName>
        <fullName evidence="5">Ribosomal-protein-alanine N-acetyltransferase</fullName>
        <ecNumber evidence="5">2.3.1.128</ecNumber>
    </submittedName>
</protein>
<dbReference type="PANTHER" id="PTHR43792:SF8">
    <property type="entry name" value="[RIBOSOMAL PROTEIN US5]-ALANINE N-ACETYLTRANSFERASE"/>
    <property type="match status" value="1"/>
</dbReference>
<dbReference type="RefSeq" id="WP_069328936.1">
    <property type="nucleotide sequence ID" value="NZ_MDER01000069.1"/>
</dbReference>
<proteinExistence type="inferred from homology"/>
<dbReference type="EC" id="2.3.1.128" evidence="5"/>
<evidence type="ECO:0000256" key="3">
    <source>
        <dbReference type="ARBA" id="ARBA00038502"/>
    </source>
</evidence>
<evidence type="ECO:0000256" key="1">
    <source>
        <dbReference type="ARBA" id="ARBA00022679"/>
    </source>
</evidence>
<evidence type="ECO:0000259" key="4">
    <source>
        <dbReference type="PROSITE" id="PS51186"/>
    </source>
</evidence>
<evidence type="ECO:0000313" key="6">
    <source>
        <dbReference type="Proteomes" id="UP000094578"/>
    </source>
</evidence>
<organism evidence="5 6">
    <name type="scientific">Paenibacillus nuruki</name>
    <dbReference type="NCBI Taxonomy" id="1886670"/>
    <lineage>
        <taxon>Bacteria</taxon>
        <taxon>Bacillati</taxon>
        <taxon>Bacillota</taxon>
        <taxon>Bacilli</taxon>
        <taxon>Bacillales</taxon>
        <taxon>Paenibacillaceae</taxon>
        <taxon>Paenibacillus</taxon>
    </lineage>
</organism>
<dbReference type="PANTHER" id="PTHR43792">
    <property type="entry name" value="GNAT FAMILY, PUTATIVE (AFU_ORTHOLOGUE AFUA_3G00765)-RELATED-RELATED"/>
    <property type="match status" value="1"/>
</dbReference>
<dbReference type="GO" id="GO:0005737">
    <property type="term" value="C:cytoplasm"/>
    <property type="evidence" value="ECO:0007669"/>
    <property type="project" value="TreeGrafter"/>
</dbReference>
<comment type="caution">
    <text evidence="5">The sequence shown here is derived from an EMBL/GenBank/DDBJ whole genome shotgun (WGS) entry which is preliminary data.</text>
</comment>
<comment type="similarity">
    <text evidence="3">Belongs to the acetyltransferase family. RimJ subfamily.</text>
</comment>
<keyword evidence="1 5" id="KW-0808">Transferase</keyword>
<dbReference type="GO" id="GO:0008999">
    <property type="term" value="F:protein-N-terminal-alanine acetyltransferase activity"/>
    <property type="evidence" value="ECO:0007669"/>
    <property type="project" value="TreeGrafter"/>
</dbReference>
<dbReference type="Proteomes" id="UP000094578">
    <property type="component" value="Unassembled WGS sequence"/>
</dbReference>
<dbReference type="STRING" id="1886670.PTI45_03576"/>
<dbReference type="InterPro" id="IPR000182">
    <property type="entry name" value="GNAT_dom"/>
</dbReference>
<dbReference type="PROSITE" id="PS51186">
    <property type="entry name" value="GNAT"/>
    <property type="match status" value="1"/>
</dbReference>
<dbReference type="Gene3D" id="3.40.630.30">
    <property type="match status" value="1"/>
</dbReference>
<evidence type="ECO:0000313" key="5">
    <source>
        <dbReference type="EMBL" id="ODP27062.1"/>
    </source>
</evidence>
<dbReference type="InterPro" id="IPR016181">
    <property type="entry name" value="Acyl_CoA_acyltransferase"/>
</dbReference>
<dbReference type="EMBL" id="MDER01000069">
    <property type="protein sequence ID" value="ODP27062.1"/>
    <property type="molecule type" value="Genomic_DNA"/>
</dbReference>